<dbReference type="SUPFAM" id="SSF53822">
    <property type="entry name" value="Periplasmic binding protein-like I"/>
    <property type="match status" value="1"/>
</dbReference>
<dbReference type="EMBL" id="JACONZ010000005">
    <property type="protein sequence ID" value="MBC5582398.1"/>
    <property type="molecule type" value="Genomic_DNA"/>
</dbReference>
<dbReference type="InterPro" id="IPR000843">
    <property type="entry name" value="HTH_LacI"/>
</dbReference>
<name>A0A923L207_9FIRM</name>
<proteinExistence type="predicted"/>
<reference evidence="5" key="1">
    <citation type="submission" date="2020-08" db="EMBL/GenBank/DDBJ databases">
        <title>Genome public.</title>
        <authorList>
            <person name="Liu C."/>
            <person name="Sun Q."/>
        </authorList>
    </citation>
    <scope>NUCLEOTIDE SEQUENCE</scope>
    <source>
        <strain evidence="5">BX8</strain>
    </source>
</reference>
<dbReference type="CDD" id="cd01544">
    <property type="entry name" value="PBP1_GalR"/>
    <property type="match status" value="1"/>
</dbReference>
<keyword evidence="3" id="KW-0804">Transcription</keyword>
<keyword evidence="6" id="KW-1185">Reference proteome</keyword>
<dbReference type="SUPFAM" id="SSF47413">
    <property type="entry name" value="lambda repressor-like DNA-binding domains"/>
    <property type="match status" value="1"/>
</dbReference>
<sequence>MAFGIREIARLAGVSPATVSRILNDPSYRCSSEERRARVLEIARANNYQPNEDARRLRRGGSFSAPQKKICCFLARTLTSAPNGDQFFSSLARAVEQEAVMQGCALGFSYNASQTKELLSLEPGGDEVGLVVLGRPEDPRIIPELQERFPHIVFTGLQRFDDPVSQVVADGRDAAMTALNYLFSLGHRQIGYIGETVRELRYHGYLDFLRARGLGYDRKFVVDCLCHGYDGGYQAALELMSHTEKPTAIFCANDLTAFGVINALHSLGCRVPDEVSIISVDNVELAQFTTPMLTTIQIPRKEISHFAVKLLLDKMEGVVAGRLTISLPCHLVVRNSCKKR</sequence>
<dbReference type="PANTHER" id="PTHR30146:SF109">
    <property type="entry name" value="HTH-TYPE TRANSCRIPTIONAL REGULATOR GALS"/>
    <property type="match status" value="1"/>
</dbReference>
<dbReference type="InterPro" id="IPR010982">
    <property type="entry name" value="Lambda_DNA-bd_dom_sf"/>
</dbReference>
<dbReference type="GO" id="GO:0000976">
    <property type="term" value="F:transcription cis-regulatory region binding"/>
    <property type="evidence" value="ECO:0007669"/>
    <property type="project" value="TreeGrafter"/>
</dbReference>
<feature type="domain" description="HTH lacI-type" evidence="4">
    <location>
        <begin position="5"/>
        <end position="59"/>
    </location>
</feature>
<dbReference type="Pfam" id="PF00356">
    <property type="entry name" value="LacI"/>
    <property type="match status" value="1"/>
</dbReference>
<dbReference type="RefSeq" id="WP_186888761.1">
    <property type="nucleotide sequence ID" value="NZ_JACONZ010000005.1"/>
</dbReference>
<evidence type="ECO:0000256" key="1">
    <source>
        <dbReference type="ARBA" id="ARBA00023015"/>
    </source>
</evidence>
<dbReference type="Gene3D" id="3.40.50.2300">
    <property type="match status" value="2"/>
</dbReference>
<dbReference type="Gene3D" id="1.10.260.40">
    <property type="entry name" value="lambda repressor-like DNA-binding domains"/>
    <property type="match status" value="1"/>
</dbReference>
<dbReference type="AlphaFoldDB" id="A0A923L207"/>
<comment type="caution">
    <text evidence="5">The sequence shown here is derived from an EMBL/GenBank/DDBJ whole genome shotgun (WGS) entry which is preliminary data.</text>
</comment>
<dbReference type="InterPro" id="IPR028082">
    <property type="entry name" value="Peripla_BP_I"/>
</dbReference>
<protein>
    <submittedName>
        <fullName evidence="5">LacI family DNA-binding transcriptional regulator</fullName>
    </submittedName>
</protein>
<evidence type="ECO:0000313" key="5">
    <source>
        <dbReference type="EMBL" id="MBC5582398.1"/>
    </source>
</evidence>
<accession>A0A923L207</accession>
<gene>
    <name evidence="5" type="ORF">H8S23_12870</name>
</gene>
<evidence type="ECO:0000256" key="3">
    <source>
        <dbReference type="ARBA" id="ARBA00023163"/>
    </source>
</evidence>
<dbReference type="PANTHER" id="PTHR30146">
    <property type="entry name" value="LACI-RELATED TRANSCRIPTIONAL REPRESSOR"/>
    <property type="match status" value="1"/>
</dbReference>
<dbReference type="InterPro" id="IPR046335">
    <property type="entry name" value="LacI/GalR-like_sensor"/>
</dbReference>
<dbReference type="Proteomes" id="UP000659630">
    <property type="component" value="Unassembled WGS sequence"/>
</dbReference>
<dbReference type="CDD" id="cd01392">
    <property type="entry name" value="HTH_LacI"/>
    <property type="match status" value="1"/>
</dbReference>
<dbReference type="SMART" id="SM00354">
    <property type="entry name" value="HTH_LACI"/>
    <property type="match status" value="1"/>
</dbReference>
<dbReference type="Pfam" id="PF13377">
    <property type="entry name" value="Peripla_BP_3"/>
    <property type="match status" value="1"/>
</dbReference>
<evidence type="ECO:0000259" key="4">
    <source>
        <dbReference type="PROSITE" id="PS50932"/>
    </source>
</evidence>
<dbReference type="GO" id="GO:0003700">
    <property type="term" value="F:DNA-binding transcription factor activity"/>
    <property type="evidence" value="ECO:0007669"/>
    <property type="project" value="TreeGrafter"/>
</dbReference>
<evidence type="ECO:0000313" key="6">
    <source>
        <dbReference type="Proteomes" id="UP000659630"/>
    </source>
</evidence>
<dbReference type="PROSITE" id="PS50932">
    <property type="entry name" value="HTH_LACI_2"/>
    <property type="match status" value="1"/>
</dbReference>
<dbReference type="PROSITE" id="PS00356">
    <property type="entry name" value="HTH_LACI_1"/>
    <property type="match status" value="1"/>
</dbReference>
<keyword evidence="1" id="KW-0805">Transcription regulation</keyword>
<evidence type="ECO:0000256" key="2">
    <source>
        <dbReference type="ARBA" id="ARBA00023125"/>
    </source>
</evidence>
<organism evidence="5 6">
    <name type="scientific">Anaerofilum hominis</name>
    <dbReference type="NCBI Taxonomy" id="2763016"/>
    <lineage>
        <taxon>Bacteria</taxon>
        <taxon>Bacillati</taxon>
        <taxon>Bacillota</taxon>
        <taxon>Clostridia</taxon>
        <taxon>Eubacteriales</taxon>
        <taxon>Oscillospiraceae</taxon>
        <taxon>Anaerofilum</taxon>
    </lineage>
</organism>
<keyword evidence="2 5" id="KW-0238">DNA-binding</keyword>